<comment type="pathway">
    <text evidence="2">Protein modification; protein ubiquitination.</text>
</comment>
<keyword evidence="4" id="KW-0808">Transferase</keyword>
<evidence type="ECO:0000256" key="4">
    <source>
        <dbReference type="ARBA" id="ARBA00022679"/>
    </source>
</evidence>
<evidence type="ECO:0000256" key="9">
    <source>
        <dbReference type="PROSITE-ProRule" id="PRU00175"/>
    </source>
</evidence>
<evidence type="ECO:0000256" key="8">
    <source>
        <dbReference type="ARBA" id="ARBA00022833"/>
    </source>
</evidence>
<organism evidence="11 12">
    <name type="scientific">Erythranthe guttata</name>
    <name type="common">Yellow monkey flower</name>
    <name type="synonym">Mimulus guttatus</name>
    <dbReference type="NCBI Taxonomy" id="4155"/>
    <lineage>
        <taxon>Eukaryota</taxon>
        <taxon>Viridiplantae</taxon>
        <taxon>Streptophyta</taxon>
        <taxon>Embryophyta</taxon>
        <taxon>Tracheophyta</taxon>
        <taxon>Spermatophyta</taxon>
        <taxon>Magnoliopsida</taxon>
        <taxon>eudicotyledons</taxon>
        <taxon>Gunneridae</taxon>
        <taxon>Pentapetalae</taxon>
        <taxon>asterids</taxon>
        <taxon>lamiids</taxon>
        <taxon>Lamiales</taxon>
        <taxon>Phrymaceae</taxon>
        <taxon>Erythranthe</taxon>
    </lineage>
</organism>
<keyword evidence="7" id="KW-0833">Ubl conjugation pathway</keyword>
<reference evidence="11 12" key="1">
    <citation type="journal article" date="2013" name="Proc. Natl. Acad. Sci. U.S.A.">
        <title>Fine-scale variation in meiotic recombination in Mimulus inferred from population shotgun sequencing.</title>
        <authorList>
            <person name="Hellsten U."/>
            <person name="Wright K.M."/>
            <person name="Jenkins J."/>
            <person name="Shu S."/>
            <person name="Yuan Y."/>
            <person name="Wessler S.R."/>
            <person name="Schmutz J."/>
            <person name="Willis J.H."/>
            <person name="Rokhsar D.S."/>
        </authorList>
    </citation>
    <scope>NUCLEOTIDE SEQUENCE [LARGE SCALE GENOMIC DNA]</scope>
    <source>
        <strain evidence="12">cv. DUN x IM62</strain>
    </source>
</reference>
<dbReference type="EMBL" id="KI630593">
    <property type="protein sequence ID" value="EYU35904.1"/>
    <property type="molecule type" value="Genomic_DNA"/>
</dbReference>
<dbReference type="SUPFAM" id="SSF57850">
    <property type="entry name" value="RING/U-box"/>
    <property type="match status" value="1"/>
</dbReference>
<evidence type="ECO:0000256" key="1">
    <source>
        <dbReference type="ARBA" id="ARBA00000900"/>
    </source>
</evidence>
<evidence type="ECO:0000313" key="12">
    <source>
        <dbReference type="Proteomes" id="UP000030748"/>
    </source>
</evidence>
<dbReference type="GO" id="GO:0061630">
    <property type="term" value="F:ubiquitin protein ligase activity"/>
    <property type="evidence" value="ECO:0000318"/>
    <property type="project" value="GO_Central"/>
</dbReference>
<dbReference type="InterPro" id="IPR013083">
    <property type="entry name" value="Znf_RING/FYVE/PHD"/>
</dbReference>
<proteinExistence type="predicted"/>
<keyword evidence="8" id="KW-0862">Zinc</keyword>
<sequence>SSITLNPRMARSNRDMYAGMTPYFVIPPGRNNSFDNFSVDVEEITRWTPISPGSMRWTATVINMPAGGTSGEQEEEINYNNRGGGLSEQDIENRLKIRNIPSDRKEESETCAEDRKVGILRCRHEYHVDCIGRWLRIKNLCPLCKGSA</sequence>
<dbReference type="InterPro" id="IPR001841">
    <property type="entry name" value="Znf_RING"/>
</dbReference>
<feature type="non-terminal residue" evidence="11">
    <location>
        <position position="1"/>
    </location>
</feature>
<dbReference type="EC" id="2.3.2.27" evidence="3"/>
<keyword evidence="12" id="KW-1185">Reference proteome</keyword>
<dbReference type="InterPro" id="IPR045191">
    <property type="entry name" value="MBR1/2-like"/>
</dbReference>
<evidence type="ECO:0000256" key="2">
    <source>
        <dbReference type="ARBA" id="ARBA00004906"/>
    </source>
</evidence>
<protein>
    <recommendedName>
        <fullName evidence="3">RING-type E3 ubiquitin transferase</fullName>
        <ecNumber evidence="3">2.3.2.27</ecNumber>
    </recommendedName>
</protein>
<gene>
    <name evidence="11" type="ORF">MIMGU_mgv1a018912mg</name>
</gene>
<dbReference type="Pfam" id="PF12678">
    <property type="entry name" value="zf-rbx1"/>
    <property type="match status" value="1"/>
</dbReference>
<evidence type="ECO:0000313" key="11">
    <source>
        <dbReference type="EMBL" id="EYU35904.1"/>
    </source>
</evidence>
<comment type="catalytic activity">
    <reaction evidence="1">
        <text>S-ubiquitinyl-[E2 ubiquitin-conjugating enzyme]-L-cysteine + [acceptor protein]-L-lysine = [E2 ubiquitin-conjugating enzyme]-L-cysteine + N(6)-ubiquitinyl-[acceptor protein]-L-lysine.</text>
        <dbReference type="EC" id="2.3.2.27"/>
    </reaction>
</comment>
<dbReference type="AlphaFoldDB" id="A0A022R7F4"/>
<keyword evidence="6 9" id="KW-0863">Zinc-finger</keyword>
<evidence type="ECO:0000256" key="7">
    <source>
        <dbReference type="ARBA" id="ARBA00022786"/>
    </source>
</evidence>
<dbReference type="PANTHER" id="PTHR22937">
    <property type="entry name" value="E3 UBIQUITIN-PROTEIN LIGASE RNF165"/>
    <property type="match status" value="1"/>
</dbReference>
<feature type="domain" description="RING-type" evidence="10">
    <location>
        <begin position="111"/>
        <end position="145"/>
    </location>
</feature>
<accession>A0A022R7F4</accession>
<dbReference type="GO" id="GO:0008270">
    <property type="term" value="F:zinc ion binding"/>
    <property type="evidence" value="ECO:0007669"/>
    <property type="project" value="UniProtKB-KW"/>
</dbReference>
<dbReference type="InterPro" id="IPR024766">
    <property type="entry name" value="Znf_RING_H2"/>
</dbReference>
<evidence type="ECO:0000256" key="3">
    <source>
        <dbReference type="ARBA" id="ARBA00012483"/>
    </source>
</evidence>
<name>A0A022R7F4_ERYGU</name>
<evidence type="ECO:0000259" key="10">
    <source>
        <dbReference type="PROSITE" id="PS50089"/>
    </source>
</evidence>
<dbReference type="Proteomes" id="UP000030748">
    <property type="component" value="Unassembled WGS sequence"/>
</dbReference>
<evidence type="ECO:0000256" key="5">
    <source>
        <dbReference type="ARBA" id="ARBA00022723"/>
    </source>
</evidence>
<evidence type="ECO:0000256" key="6">
    <source>
        <dbReference type="ARBA" id="ARBA00022771"/>
    </source>
</evidence>
<keyword evidence="5" id="KW-0479">Metal-binding</keyword>
<dbReference type="PROSITE" id="PS50089">
    <property type="entry name" value="ZF_RING_2"/>
    <property type="match status" value="1"/>
</dbReference>
<dbReference type="PANTHER" id="PTHR22937:SF163">
    <property type="entry name" value="RING-TYPE E3 UBIQUITIN TRANSFERASE"/>
    <property type="match status" value="1"/>
</dbReference>
<dbReference type="Gene3D" id="3.30.40.10">
    <property type="entry name" value="Zinc/RING finger domain, C3HC4 (zinc finger)"/>
    <property type="match status" value="1"/>
</dbReference>